<protein>
    <submittedName>
        <fullName evidence="1">Uncharacterized protein</fullName>
    </submittedName>
</protein>
<gene>
    <name evidence="1" type="ORF">ENS31_11640</name>
</gene>
<reference evidence="1" key="1">
    <citation type="journal article" date="2020" name="mSystems">
        <title>Genome- and Community-Level Interaction Insights into Carbon Utilization and Element Cycling Functions of Hydrothermarchaeota in Hydrothermal Sediment.</title>
        <authorList>
            <person name="Zhou Z."/>
            <person name="Liu Y."/>
            <person name="Xu W."/>
            <person name="Pan J."/>
            <person name="Luo Z.H."/>
            <person name="Li M."/>
        </authorList>
    </citation>
    <scope>NUCLEOTIDE SEQUENCE [LARGE SCALE GENOMIC DNA]</scope>
    <source>
        <strain evidence="1">SpSt-479</strain>
    </source>
</reference>
<comment type="caution">
    <text evidence="1">The sequence shown here is derived from an EMBL/GenBank/DDBJ whole genome shotgun (WGS) entry which is preliminary data.</text>
</comment>
<evidence type="ECO:0000313" key="1">
    <source>
        <dbReference type="EMBL" id="HFI92159.1"/>
    </source>
</evidence>
<name>A0A7V2ZLF4_9BACT</name>
<dbReference type="RefSeq" id="WP_304142955.1">
    <property type="nucleotide sequence ID" value="NZ_JAOAIE010000016.1"/>
</dbReference>
<proteinExistence type="predicted"/>
<organism evidence="1">
    <name type="scientific">Ignavibacterium album</name>
    <dbReference type="NCBI Taxonomy" id="591197"/>
    <lineage>
        <taxon>Bacteria</taxon>
        <taxon>Pseudomonadati</taxon>
        <taxon>Ignavibacteriota</taxon>
        <taxon>Ignavibacteria</taxon>
        <taxon>Ignavibacteriales</taxon>
        <taxon>Ignavibacteriaceae</taxon>
        <taxon>Ignavibacterium</taxon>
    </lineage>
</organism>
<dbReference type="EMBL" id="DSUJ01000010">
    <property type="protein sequence ID" value="HFI92159.1"/>
    <property type="molecule type" value="Genomic_DNA"/>
</dbReference>
<accession>A0A7V2ZLF4</accession>
<sequence length="109" mass="12713">MKETILNIYLVINSGIVKEFRAVAYDEEGSDDEKIAFLKSRAREDYEHSVHFDAPTDKNGNFMSYNKFYKLEKRGMQFQLFEEIFEAFKVPDKPLVCVTPVVDGEIYSQ</sequence>
<dbReference type="AlphaFoldDB" id="A0A7V2ZLF4"/>